<evidence type="ECO:0000256" key="4">
    <source>
        <dbReference type="ARBA" id="ARBA00022723"/>
    </source>
</evidence>
<dbReference type="PANTHER" id="PTHR43742:SF6">
    <property type="entry name" value="OXIDOREDUCTASE YYAE-RELATED"/>
    <property type="match status" value="1"/>
</dbReference>
<dbReference type="Pfam" id="PF04879">
    <property type="entry name" value="Molybdop_Fe4S4"/>
    <property type="match status" value="1"/>
</dbReference>
<dbReference type="PANTHER" id="PTHR43742">
    <property type="entry name" value="TRIMETHYLAMINE-N-OXIDE REDUCTASE"/>
    <property type="match status" value="1"/>
</dbReference>
<dbReference type="EC" id="1.8.5.3" evidence="9"/>
<dbReference type="SUPFAM" id="SSF53706">
    <property type="entry name" value="Formate dehydrogenase/DMSO reductase, domains 1-3"/>
    <property type="match status" value="1"/>
</dbReference>
<organism evidence="9">
    <name type="scientific">Intestinibacter bartlettii</name>
    <dbReference type="NCBI Taxonomy" id="261299"/>
    <lineage>
        <taxon>Bacteria</taxon>
        <taxon>Bacillati</taxon>
        <taxon>Bacillota</taxon>
        <taxon>Clostridia</taxon>
        <taxon>Peptostreptococcales</taxon>
        <taxon>Peptostreptococcaceae</taxon>
        <taxon>Intestinibacter</taxon>
    </lineage>
</organism>
<dbReference type="InterPro" id="IPR006963">
    <property type="entry name" value="Mopterin_OxRdtase_4Fe-4S_dom"/>
</dbReference>
<dbReference type="GO" id="GO:0046872">
    <property type="term" value="F:metal ion binding"/>
    <property type="evidence" value="ECO:0007669"/>
    <property type="project" value="UniProtKB-KW"/>
</dbReference>
<accession>A0A6N2YF39</accession>
<evidence type="ECO:0000256" key="1">
    <source>
        <dbReference type="ARBA" id="ARBA00001942"/>
    </source>
</evidence>
<protein>
    <submittedName>
        <fullName evidence="9">Dimethyl sulfoxide reductase DmsA</fullName>
        <ecNumber evidence="9">1.8.5.3</ecNumber>
    </submittedName>
</protein>
<gene>
    <name evidence="9" type="primary">dmsA</name>
    <name evidence="9" type="ORF">IBLFYP30_00829</name>
</gene>
<feature type="domain" description="4Fe-4S Mo/W bis-MGD-type" evidence="8">
    <location>
        <begin position="1"/>
        <end position="58"/>
    </location>
</feature>
<keyword evidence="7" id="KW-0411">Iron-sulfur</keyword>
<comment type="cofactor">
    <cofactor evidence="1">
        <name>Mo-bis(molybdopterin guanine dinucleotide)</name>
        <dbReference type="ChEBI" id="CHEBI:60539"/>
    </cofactor>
</comment>
<dbReference type="InterPro" id="IPR006656">
    <property type="entry name" value="Mopterin_OxRdtase"/>
</dbReference>
<keyword evidence="3" id="KW-0500">Molybdenum</keyword>
<dbReference type="EMBL" id="CACRUE010000005">
    <property type="protein sequence ID" value="VYT65339.1"/>
    <property type="molecule type" value="Genomic_DNA"/>
</dbReference>
<dbReference type="InterPro" id="IPR006657">
    <property type="entry name" value="MoPterin_dinucl-bd_dom"/>
</dbReference>
<proteinExistence type="inferred from homology"/>
<comment type="similarity">
    <text evidence="2">Belongs to the prokaryotic molybdopterin-containing oxidoreductase family.</text>
</comment>
<dbReference type="GO" id="GO:0051536">
    <property type="term" value="F:iron-sulfur cluster binding"/>
    <property type="evidence" value="ECO:0007669"/>
    <property type="project" value="UniProtKB-KW"/>
</dbReference>
<dbReference type="AlphaFoldDB" id="A0A6N2YF39"/>
<evidence type="ECO:0000313" key="9">
    <source>
        <dbReference type="EMBL" id="VYT65339.1"/>
    </source>
</evidence>
<dbReference type="SMART" id="SM00926">
    <property type="entry name" value="Molybdop_Fe4S4"/>
    <property type="match status" value="1"/>
</dbReference>
<dbReference type="Gene3D" id="2.20.25.90">
    <property type="entry name" value="ADC-like domains"/>
    <property type="match status" value="1"/>
</dbReference>
<evidence type="ECO:0000256" key="2">
    <source>
        <dbReference type="ARBA" id="ARBA00010312"/>
    </source>
</evidence>
<dbReference type="Pfam" id="PF01568">
    <property type="entry name" value="Molydop_binding"/>
    <property type="match status" value="1"/>
</dbReference>
<dbReference type="InterPro" id="IPR006655">
    <property type="entry name" value="Mopterin_OxRdtase_prok_CS"/>
</dbReference>
<evidence type="ECO:0000256" key="6">
    <source>
        <dbReference type="ARBA" id="ARBA00023004"/>
    </source>
</evidence>
<evidence type="ECO:0000256" key="3">
    <source>
        <dbReference type="ARBA" id="ARBA00022505"/>
    </source>
</evidence>
<evidence type="ECO:0000256" key="5">
    <source>
        <dbReference type="ARBA" id="ARBA00023002"/>
    </source>
</evidence>
<dbReference type="Gene3D" id="2.40.40.20">
    <property type="match status" value="1"/>
</dbReference>
<dbReference type="Gene3D" id="3.40.50.740">
    <property type="match status" value="1"/>
</dbReference>
<reference evidence="9" key="1">
    <citation type="submission" date="2019-11" db="EMBL/GenBank/DDBJ databases">
        <authorList>
            <person name="Feng L."/>
        </authorList>
    </citation>
    <scope>NUCLEOTIDE SEQUENCE</scope>
    <source>
        <strain evidence="9">IbartlettiiLFYP30</strain>
    </source>
</reference>
<keyword evidence="4" id="KW-0479">Metal-binding</keyword>
<dbReference type="PROSITE" id="PS51669">
    <property type="entry name" value="4FE4S_MOW_BIS_MGD"/>
    <property type="match status" value="1"/>
</dbReference>
<dbReference type="GO" id="GO:0016491">
    <property type="term" value="F:oxidoreductase activity"/>
    <property type="evidence" value="ECO:0007669"/>
    <property type="project" value="UniProtKB-KW"/>
</dbReference>
<dbReference type="Pfam" id="PF00384">
    <property type="entry name" value="Molybdopterin"/>
    <property type="match status" value="1"/>
</dbReference>
<dbReference type="RefSeq" id="WP_024037242.1">
    <property type="nucleotide sequence ID" value="NZ_CACRUE010000005.1"/>
</dbReference>
<dbReference type="InterPro" id="IPR050612">
    <property type="entry name" value="Prok_Mopterin_Oxidored"/>
</dbReference>
<dbReference type="Gene3D" id="3.30.2070.10">
    <property type="entry name" value="Formate dehydrogenase/DMSO reductase"/>
    <property type="match status" value="1"/>
</dbReference>
<evidence type="ECO:0000256" key="7">
    <source>
        <dbReference type="ARBA" id="ARBA00023014"/>
    </source>
</evidence>
<dbReference type="PROSITE" id="PS00932">
    <property type="entry name" value="MOLYBDOPTERIN_PROK_3"/>
    <property type="match status" value="1"/>
</dbReference>
<evidence type="ECO:0000259" key="8">
    <source>
        <dbReference type="PROSITE" id="PS51669"/>
    </source>
</evidence>
<dbReference type="SUPFAM" id="SSF50692">
    <property type="entry name" value="ADC-like"/>
    <property type="match status" value="1"/>
</dbReference>
<name>A0A6N2YF39_9FIRM</name>
<dbReference type="InterPro" id="IPR009010">
    <property type="entry name" value="Asp_de-COase-like_dom_sf"/>
</dbReference>
<keyword evidence="5 9" id="KW-0560">Oxidoreductase</keyword>
<dbReference type="CDD" id="cd02766">
    <property type="entry name" value="MopB_3"/>
    <property type="match status" value="1"/>
</dbReference>
<keyword evidence="6" id="KW-0408">Iron</keyword>
<dbReference type="GO" id="GO:0043546">
    <property type="term" value="F:molybdopterin cofactor binding"/>
    <property type="evidence" value="ECO:0007669"/>
    <property type="project" value="InterPro"/>
</dbReference>
<dbReference type="Gene3D" id="3.40.228.10">
    <property type="entry name" value="Dimethylsulfoxide Reductase, domain 2"/>
    <property type="match status" value="1"/>
</dbReference>
<sequence length="666" mass="74574">MKINKSICPYDCPTSCGLVIETDGKKILKVKGDENHPATQGLICRKMRNYEESVHSKDRILTPLKRIGKKGEGKFEKITWEEAAQEITDKWKKIIKEDGPSAILPVYYSGVMSVIHRNCGDALFNKMGACSLVKTLCSSAKGAGYNSVMGSTGALDPRELENSDYYIVWGSNMKATRIQALPTLIKARKEGKKVVLIETYSKPMEKYCDEVILIKPGTDGALALAMMNVMVEENLQDEEFLLEKSIGYQEFKKTLKQYTPKWAEEITGIPKDVIVKLAREYASVKAPAIILGSGNSRYTNGGMTVRLITILSIFTGAIKYPGGGLCGVSPTSLSYIRKDIITRPDFRTNKARVININQVSSALVDENQPIKSLFVYASNPIGSISNQNKMIKGLMRDDLFTVVHERFMTDTAKYADIVLPATFSVEQDDIYTSYGYCTLATANKVIEPPKECKSNWDMFRLLAKYMGYDDEYFKKTEREIFDELIEKSLEDVENLTQEQKYILKNGGAISTPFENHMDIKTKSGKIQIINDEMEERIPRYTENIGQNYPLNLVAVPSCETLNSIFLEKNKVVEKRGKIKVKINSKDASKRDIKNGDEVVCFNNLGEVGFIAEVTDTVAQNTVIAEGVYNRDFAINGKLVNALHDDRLSDIGEATTLNSNTVEIKRV</sequence>